<dbReference type="SMART" id="SM00448">
    <property type="entry name" value="REC"/>
    <property type="match status" value="1"/>
</dbReference>
<evidence type="ECO:0000259" key="8">
    <source>
        <dbReference type="PROSITE" id="PS50110"/>
    </source>
</evidence>
<dbReference type="InterPro" id="IPR025943">
    <property type="entry name" value="Sigma_54_int_dom_ATP-bd_2"/>
</dbReference>
<dbReference type="SUPFAM" id="SSF52172">
    <property type="entry name" value="CheY-like"/>
    <property type="match status" value="1"/>
</dbReference>
<dbReference type="InterPro" id="IPR009057">
    <property type="entry name" value="Homeodomain-like_sf"/>
</dbReference>
<dbReference type="Gene3D" id="3.40.50.2300">
    <property type="match status" value="1"/>
</dbReference>
<feature type="modified residue" description="4-aspartylphosphate" evidence="6">
    <location>
        <position position="54"/>
    </location>
</feature>
<dbReference type="PROSITE" id="PS50110">
    <property type="entry name" value="RESPONSE_REGULATORY"/>
    <property type="match status" value="1"/>
</dbReference>
<dbReference type="Gene3D" id="3.40.50.300">
    <property type="entry name" value="P-loop containing nucleotide triphosphate hydrolases"/>
    <property type="match status" value="1"/>
</dbReference>
<dbReference type="PRINTS" id="PR01590">
    <property type="entry name" value="HTHFIS"/>
</dbReference>
<protein>
    <submittedName>
        <fullName evidence="9">Fis family transcriptional regulator</fullName>
    </submittedName>
</protein>
<keyword evidence="3" id="KW-0805">Transcription regulation</keyword>
<dbReference type="InterPro" id="IPR001789">
    <property type="entry name" value="Sig_transdc_resp-reg_receiver"/>
</dbReference>
<organism evidence="9 10">
    <name type="scientific">Desulfuromonas versatilis</name>
    <dbReference type="NCBI Taxonomy" id="2802975"/>
    <lineage>
        <taxon>Bacteria</taxon>
        <taxon>Pseudomonadati</taxon>
        <taxon>Thermodesulfobacteriota</taxon>
        <taxon>Desulfuromonadia</taxon>
        <taxon>Desulfuromonadales</taxon>
        <taxon>Desulfuromonadaceae</taxon>
        <taxon>Desulfuromonas</taxon>
    </lineage>
</organism>
<feature type="domain" description="Sigma-54 factor interaction" evidence="7">
    <location>
        <begin position="144"/>
        <end position="373"/>
    </location>
</feature>
<evidence type="ECO:0000256" key="6">
    <source>
        <dbReference type="PROSITE-ProRule" id="PRU00169"/>
    </source>
</evidence>
<gene>
    <name evidence="9" type="ORF">DESUT3_37240</name>
</gene>
<keyword evidence="4" id="KW-0238">DNA-binding</keyword>
<dbReference type="InterPro" id="IPR058031">
    <property type="entry name" value="AAA_lid_NorR"/>
</dbReference>
<dbReference type="RefSeq" id="WP_221250041.1">
    <property type="nucleotide sequence ID" value="NZ_AP024355.1"/>
</dbReference>
<dbReference type="Pfam" id="PF00072">
    <property type="entry name" value="Response_reg"/>
    <property type="match status" value="1"/>
</dbReference>
<dbReference type="InterPro" id="IPR025944">
    <property type="entry name" value="Sigma_54_int_dom_CS"/>
</dbReference>
<accession>A0ABM8HXG3</accession>
<dbReference type="CDD" id="cd00009">
    <property type="entry name" value="AAA"/>
    <property type="match status" value="1"/>
</dbReference>
<keyword evidence="5" id="KW-0804">Transcription</keyword>
<dbReference type="PROSITE" id="PS50045">
    <property type="entry name" value="SIGMA54_INTERACT_4"/>
    <property type="match status" value="1"/>
</dbReference>
<keyword evidence="6" id="KW-0597">Phosphoprotein</keyword>
<dbReference type="SMART" id="SM00382">
    <property type="entry name" value="AAA"/>
    <property type="match status" value="1"/>
</dbReference>
<keyword evidence="1" id="KW-0547">Nucleotide-binding</keyword>
<evidence type="ECO:0000256" key="2">
    <source>
        <dbReference type="ARBA" id="ARBA00022840"/>
    </source>
</evidence>
<reference evidence="9 10" key="2">
    <citation type="journal article" date="2021" name="Int. J. Syst. Evol. Microbiol.">
        <title>Isolation and Polyphasic Characterization of Desulfuromonas versatilis sp. Nov., an Electrogenic Bacteria Capable of Versatile Metabolism Isolated from a Graphene Oxide-Reducing Enrichment Culture.</title>
        <authorList>
            <person name="Xie L."/>
            <person name="Yoshida N."/>
            <person name="Ishii S."/>
            <person name="Meng L."/>
        </authorList>
    </citation>
    <scope>NUCLEOTIDE SEQUENCE [LARGE SCALE GENOMIC DNA]</scope>
    <source>
        <strain evidence="9 10">NIT-T3</strain>
    </source>
</reference>
<feature type="domain" description="Response regulatory" evidence="8">
    <location>
        <begin position="5"/>
        <end position="119"/>
    </location>
</feature>
<dbReference type="InterPro" id="IPR003593">
    <property type="entry name" value="AAA+_ATPase"/>
</dbReference>
<dbReference type="SUPFAM" id="SSF46689">
    <property type="entry name" value="Homeodomain-like"/>
    <property type="match status" value="1"/>
</dbReference>
<dbReference type="Gene3D" id="1.10.8.60">
    <property type="match status" value="1"/>
</dbReference>
<dbReference type="InterPro" id="IPR002197">
    <property type="entry name" value="HTH_Fis"/>
</dbReference>
<evidence type="ECO:0000313" key="9">
    <source>
        <dbReference type="EMBL" id="BCR06655.1"/>
    </source>
</evidence>
<dbReference type="PROSITE" id="PS00676">
    <property type="entry name" value="SIGMA54_INTERACT_2"/>
    <property type="match status" value="1"/>
</dbReference>
<keyword evidence="2" id="KW-0067">ATP-binding</keyword>
<dbReference type="SUPFAM" id="SSF52540">
    <property type="entry name" value="P-loop containing nucleoside triphosphate hydrolases"/>
    <property type="match status" value="1"/>
</dbReference>
<reference evidence="9 10" key="1">
    <citation type="journal article" date="2016" name="C (Basel)">
        <title>Selective Growth of and Electricity Production by Marine Exoelectrogenic Bacteria in Self-Aggregated Hydrogel of Microbially Reduced Graphene Oxide.</title>
        <authorList>
            <person name="Yoshida N."/>
            <person name="Goto Y."/>
            <person name="Miyata Y."/>
        </authorList>
    </citation>
    <scope>NUCLEOTIDE SEQUENCE [LARGE SCALE GENOMIC DNA]</scope>
    <source>
        <strain evidence="9 10">NIT-T3</strain>
    </source>
</reference>
<proteinExistence type="predicted"/>
<dbReference type="InterPro" id="IPR025662">
    <property type="entry name" value="Sigma_54_int_dom_ATP-bd_1"/>
</dbReference>
<evidence type="ECO:0000256" key="4">
    <source>
        <dbReference type="ARBA" id="ARBA00023125"/>
    </source>
</evidence>
<dbReference type="Pfam" id="PF02954">
    <property type="entry name" value="HTH_8"/>
    <property type="match status" value="1"/>
</dbReference>
<dbReference type="Gene3D" id="1.10.10.60">
    <property type="entry name" value="Homeodomain-like"/>
    <property type="match status" value="1"/>
</dbReference>
<evidence type="ECO:0000313" key="10">
    <source>
        <dbReference type="Proteomes" id="UP001319827"/>
    </source>
</evidence>
<keyword evidence="10" id="KW-1185">Reference proteome</keyword>
<dbReference type="InterPro" id="IPR002078">
    <property type="entry name" value="Sigma_54_int"/>
</dbReference>
<sequence>MAKARILVVDDEAVIREGMRRILEKEGYQVDSKPSGHLGLEKLQEEEFDLVVTDLKMPGMSGLELLKAIRILQPEVPVIIITGYSTVETAVEAMRSGAFDYLAKPFTPVQIAEKVHKALEERATLLKDVGGETGELEEQGLDLLVGTSPQMQKVYRRILQVARTDSTVLITGESGTGKELVARAIQNNSPRKEQPFVAVDCTSLAESLLESELFGHIKGSFTGAVQTKMGLFKVADGGTLFLDEISNLSLTTQAKLLRVLQEREVTPIGGTKAVPIDIRLIAATNRNLKEMVAEGSFREDLFFRLNIIPIDLPPLRERKGDLPMLVGHFLRKFSAEMGREIRGLAPGAMAILKKYPFPGNVRELENIFERAVVLADADLIEPEDLELSLGEDEVAGVEEGYVPRTTEELKEAKKEIRERAVQPIERAFVIEALKRNDWNITKAAEEVGMLRPNFQALLKKQGISVRDRVVS</sequence>
<dbReference type="PANTHER" id="PTHR32071:SF113">
    <property type="entry name" value="ALGINATE BIOSYNTHESIS TRANSCRIPTIONAL REGULATORY PROTEIN ALGB"/>
    <property type="match status" value="1"/>
</dbReference>
<name>A0ABM8HXG3_9BACT</name>
<dbReference type="PROSITE" id="PS00675">
    <property type="entry name" value="SIGMA54_INTERACT_1"/>
    <property type="match status" value="1"/>
</dbReference>
<evidence type="ECO:0000256" key="5">
    <source>
        <dbReference type="ARBA" id="ARBA00023163"/>
    </source>
</evidence>
<dbReference type="EMBL" id="AP024355">
    <property type="protein sequence ID" value="BCR06655.1"/>
    <property type="molecule type" value="Genomic_DNA"/>
</dbReference>
<dbReference type="Proteomes" id="UP001319827">
    <property type="component" value="Chromosome"/>
</dbReference>
<evidence type="ECO:0000259" key="7">
    <source>
        <dbReference type="PROSITE" id="PS50045"/>
    </source>
</evidence>
<dbReference type="InterPro" id="IPR027417">
    <property type="entry name" value="P-loop_NTPase"/>
</dbReference>
<dbReference type="PANTHER" id="PTHR32071">
    <property type="entry name" value="TRANSCRIPTIONAL REGULATORY PROTEIN"/>
    <property type="match status" value="1"/>
</dbReference>
<dbReference type="Pfam" id="PF00158">
    <property type="entry name" value="Sigma54_activat"/>
    <property type="match status" value="1"/>
</dbReference>
<dbReference type="Pfam" id="PF25601">
    <property type="entry name" value="AAA_lid_14"/>
    <property type="match status" value="1"/>
</dbReference>
<dbReference type="PROSITE" id="PS00688">
    <property type="entry name" value="SIGMA54_INTERACT_3"/>
    <property type="match status" value="1"/>
</dbReference>
<evidence type="ECO:0000256" key="3">
    <source>
        <dbReference type="ARBA" id="ARBA00023015"/>
    </source>
</evidence>
<evidence type="ECO:0000256" key="1">
    <source>
        <dbReference type="ARBA" id="ARBA00022741"/>
    </source>
</evidence>
<dbReference type="InterPro" id="IPR011006">
    <property type="entry name" value="CheY-like_superfamily"/>
</dbReference>